<feature type="domain" description="SUEL-type lectin" evidence="11">
    <location>
        <begin position="64"/>
        <end position="163"/>
    </location>
</feature>
<comment type="similarity">
    <text evidence="2">Belongs to the EVA1 family.</text>
</comment>
<evidence type="ECO:0000256" key="2">
    <source>
        <dbReference type="ARBA" id="ARBA00006023"/>
    </source>
</evidence>
<dbReference type="Pfam" id="PF14851">
    <property type="entry name" value="FAM176"/>
    <property type="match status" value="1"/>
</dbReference>
<dbReference type="FunFam" id="2.60.120.740:FF:000003">
    <property type="entry name" value="Protein eva-1 homolog C"/>
    <property type="match status" value="1"/>
</dbReference>
<reference evidence="12 13" key="1">
    <citation type="journal article" date="2019" name="Mol. Ecol. Resour.">
        <title>Chromosome-level genome assembly of Triplophysa tibetana, a fish adapted to the harsh high-altitude environment of the Tibetan Plateau.</title>
        <authorList>
            <person name="Yang X."/>
            <person name="Liu H."/>
            <person name="Ma Z."/>
            <person name="Zou Y."/>
            <person name="Zou M."/>
            <person name="Mao Y."/>
            <person name="Li X."/>
            <person name="Wang H."/>
            <person name="Chen T."/>
            <person name="Wang W."/>
            <person name="Yang R."/>
        </authorList>
    </citation>
    <scope>NUCLEOTIDE SEQUENCE [LARGE SCALE GENOMIC DNA]</scope>
    <source>
        <strain evidence="12">TTIB1903HZAU</strain>
        <tissue evidence="12">Muscle</tissue>
    </source>
</reference>
<dbReference type="CDD" id="cd22829">
    <property type="entry name" value="Gal_Rha_Lectin_EVA1_EVA1C_rpt2"/>
    <property type="match status" value="1"/>
</dbReference>
<evidence type="ECO:0000256" key="7">
    <source>
        <dbReference type="ARBA" id="ARBA00022989"/>
    </source>
</evidence>
<dbReference type="GO" id="GO:0016020">
    <property type="term" value="C:membrane"/>
    <property type="evidence" value="ECO:0007669"/>
    <property type="project" value="UniProtKB-SubCell"/>
</dbReference>
<dbReference type="PROSITE" id="PS50228">
    <property type="entry name" value="SUEL_LECTIN"/>
    <property type="match status" value="2"/>
</dbReference>
<evidence type="ECO:0000313" key="13">
    <source>
        <dbReference type="Proteomes" id="UP000324632"/>
    </source>
</evidence>
<keyword evidence="8 10" id="KW-0472">Membrane</keyword>
<evidence type="ECO:0000256" key="1">
    <source>
        <dbReference type="ARBA" id="ARBA00004167"/>
    </source>
</evidence>
<comment type="caution">
    <text evidence="12">The sequence shown here is derived from an EMBL/GenBank/DDBJ whole genome shotgun (WGS) entry which is preliminary data.</text>
</comment>
<keyword evidence="13" id="KW-1185">Reference proteome</keyword>
<dbReference type="Proteomes" id="UP000324632">
    <property type="component" value="Chromosome 18"/>
</dbReference>
<keyword evidence="7 10" id="KW-1133">Transmembrane helix</keyword>
<dbReference type="InterPro" id="IPR043159">
    <property type="entry name" value="Lectin_gal-bd_sf"/>
</dbReference>
<protein>
    <submittedName>
        <fullName evidence="12">Protein eva-1-like protein C</fullName>
    </submittedName>
</protein>
<evidence type="ECO:0000256" key="10">
    <source>
        <dbReference type="SAM" id="Phobius"/>
    </source>
</evidence>
<sequence length="489" mass="54508">MMKFYYRLRSGSEGTPLCVRSLQYHFAETSWAAVKQVAVVTVSPCYLSVEGYLSRVLRNYTEQACDGDFLTVQCPPRTSVTVQSAFYGRGDSAHSPQCPSTYSSSGTHLVNDITSCHVSTSLQKMLDECEDRRSCQVLVNSRLFGTDPCPAVSKYLSVQYKCRPNEYKSKVVCEGERLRLGCKTGMQIAVYSAMFGRTQRGTLECPPHHMREPSVDCSSDVALQVMTSRCQGKRTCVVRASTQEFGDPCYRGTHKYLSVIHTCVPKKLLQESISSHPSFPSPPSMPHDPNVVGDSAPPDGTPPLTSDTAPGKSTRGRTSGPYSEETDLSAKGNKESEPSPTISTMTRPVMNLISSMLSAYTYITGHPERCALYFMCGVCAGLFVTLFALVVQISCRTDFKPRHAVAKKRPRPANSDSDTLDSDSDWDTRSDLSARRQRRFERTLNTNVFASAEELERAQRLEERERIIREIWMNGQPDVPGTRSLNRYY</sequence>
<evidence type="ECO:0000256" key="5">
    <source>
        <dbReference type="ARBA" id="ARBA00022734"/>
    </source>
</evidence>
<evidence type="ECO:0000256" key="3">
    <source>
        <dbReference type="ARBA" id="ARBA00022546"/>
    </source>
</evidence>
<keyword evidence="4 10" id="KW-0812">Transmembrane</keyword>
<evidence type="ECO:0000313" key="12">
    <source>
        <dbReference type="EMBL" id="KAA0708259.1"/>
    </source>
</evidence>
<dbReference type="AlphaFoldDB" id="A0A5A9NH81"/>
<dbReference type="PANTHER" id="PTHR48422:SF1">
    <property type="entry name" value="PROTEIN EVA-1 HOMOLOG A"/>
    <property type="match status" value="1"/>
</dbReference>
<name>A0A5A9NH81_9TELE</name>
<feature type="region of interest" description="Disordered" evidence="9">
    <location>
        <begin position="273"/>
        <end position="345"/>
    </location>
</feature>
<gene>
    <name evidence="12" type="ORF">E1301_Tti005501</name>
</gene>
<evidence type="ECO:0000256" key="8">
    <source>
        <dbReference type="ARBA" id="ARBA00023136"/>
    </source>
</evidence>
<proteinExistence type="inferred from homology"/>
<keyword evidence="6" id="KW-0677">Repeat</keyword>
<feature type="transmembrane region" description="Helical" evidence="10">
    <location>
        <begin position="371"/>
        <end position="393"/>
    </location>
</feature>
<dbReference type="EMBL" id="SOYY01000018">
    <property type="protein sequence ID" value="KAA0708259.1"/>
    <property type="molecule type" value="Genomic_DNA"/>
</dbReference>
<dbReference type="Gene3D" id="2.60.120.740">
    <property type="match status" value="2"/>
</dbReference>
<comment type="subcellular location">
    <subcellularLocation>
        <location evidence="1">Membrane</location>
        <topology evidence="1">Single-pass membrane protein</topology>
    </subcellularLocation>
</comment>
<keyword evidence="5" id="KW-0430">Lectin</keyword>
<evidence type="ECO:0000256" key="9">
    <source>
        <dbReference type="SAM" id="MobiDB-lite"/>
    </source>
</evidence>
<dbReference type="Pfam" id="PF02140">
    <property type="entry name" value="SUEL_Lectin"/>
    <property type="match status" value="2"/>
</dbReference>
<dbReference type="PANTHER" id="PTHR48422">
    <property type="entry name" value="PROTEIN EVA-1 HOMOLOG B-RELATED"/>
    <property type="match status" value="1"/>
</dbReference>
<dbReference type="InterPro" id="IPR039500">
    <property type="entry name" value="EVA1_dom"/>
</dbReference>
<evidence type="ECO:0000256" key="6">
    <source>
        <dbReference type="ARBA" id="ARBA00022737"/>
    </source>
</evidence>
<feature type="region of interest" description="Disordered" evidence="9">
    <location>
        <begin position="402"/>
        <end position="428"/>
    </location>
</feature>
<feature type="domain" description="SUEL-type lectin" evidence="11">
    <location>
        <begin position="172"/>
        <end position="264"/>
    </location>
</feature>
<keyword evidence="3" id="KW-0348">Hemagglutinin</keyword>
<accession>A0A5A9NH81</accession>
<feature type="compositionally biased region" description="Basic residues" evidence="9">
    <location>
        <begin position="402"/>
        <end position="411"/>
    </location>
</feature>
<dbReference type="InterPro" id="IPR000922">
    <property type="entry name" value="Lectin_gal-bd_dom"/>
</dbReference>
<organism evidence="12 13">
    <name type="scientific">Triplophysa tibetana</name>
    <dbReference type="NCBI Taxonomy" id="1572043"/>
    <lineage>
        <taxon>Eukaryota</taxon>
        <taxon>Metazoa</taxon>
        <taxon>Chordata</taxon>
        <taxon>Craniata</taxon>
        <taxon>Vertebrata</taxon>
        <taxon>Euteleostomi</taxon>
        <taxon>Actinopterygii</taxon>
        <taxon>Neopterygii</taxon>
        <taxon>Teleostei</taxon>
        <taxon>Ostariophysi</taxon>
        <taxon>Cypriniformes</taxon>
        <taxon>Nemacheilidae</taxon>
        <taxon>Triplophysa</taxon>
    </lineage>
</organism>
<dbReference type="InterPro" id="IPR052461">
    <property type="entry name" value="EVA1_A/B"/>
</dbReference>
<dbReference type="CDD" id="cd22828">
    <property type="entry name" value="Gal_Rha_Lectin_EVA1_EVA1C_rpt1"/>
    <property type="match status" value="1"/>
</dbReference>
<evidence type="ECO:0000259" key="11">
    <source>
        <dbReference type="PROSITE" id="PS50228"/>
    </source>
</evidence>
<dbReference type="GO" id="GO:0030246">
    <property type="term" value="F:carbohydrate binding"/>
    <property type="evidence" value="ECO:0007669"/>
    <property type="project" value="UniProtKB-KW"/>
</dbReference>
<evidence type="ECO:0000256" key="4">
    <source>
        <dbReference type="ARBA" id="ARBA00022692"/>
    </source>
</evidence>